<sequence>MIELEKRLKKELLQNVQAKVVSSTAWTIPLHTIEVEYKPVKRIKMDVLMKMMLITCQKAKVTSAMQISELLLVEQLFMEDLINIMKRTQLIEIKNQVYTLTEKGIKQLNDGIFEEELDAQSQNLLYSPSHSTFLQGEIKPALDGEETLNLFRYASEEKVRFKWAEDVLVDALQANGMEKVDGDLQTVVSEIVSNTELYVDDVPCFEFILYNPSEDLLYARVWNTFLEQWDETLENELNEKERVIWREKFLNVGT</sequence>
<organism evidence="1 2">
    <name type="scientific">Psychrobacillus psychrotolerans</name>
    <dbReference type="NCBI Taxonomy" id="126156"/>
    <lineage>
        <taxon>Bacteria</taxon>
        <taxon>Bacillati</taxon>
        <taxon>Bacillota</taxon>
        <taxon>Bacilli</taxon>
        <taxon>Bacillales</taxon>
        <taxon>Bacillaceae</taxon>
        <taxon>Psychrobacillus</taxon>
    </lineage>
</organism>
<proteinExistence type="predicted"/>
<reference evidence="2" key="1">
    <citation type="submission" date="2016-10" db="EMBL/GenBank/DDBJ databases">
        <authorList>
            <person name="Varghese N."/>
            <person name="Submissions S."/>
        </authorList>
    </citation>
    <scope>NUCLEOTIDE SEQUENCE [LARGE SCALE GENOMIC DNA]</scope>
    <source>
        <strain evidence="2">DSM 11706</strain>
    </source>
</reference>
<evidence type="ECO:0000313" key="1">
    <source>
        <dbReference type="EMBL" id="SFQ35280.1"/>
    </source>
</evidence>
<keyword evidence="2" id="KW-1185">Reference proteome</keyword>
<dbReference type="STRING" id="126156.SAMN05421670_1707"/>
<accession>A0A1I5XTQ1</accession>
<name>A0A1I5XTQ1_9BACI</name>
<dbReference type="EMBL" id="FOXU01000002">
    <property type="protein sequence ID" value="SFQ35280.1"/>
    <property type="molecule type" value="Genomic_DNA"/>
</dbReference>
<protein>
    <submittedName>
        <fullName evidence="1">Uncharacterized protein</fullName>
    </submittedName>
</protein>
<dbReference type="RefSeq" id="WP_093536159.1">
    <property type="nucleotide sequence ID" value="NZ_FOXU01000002.1"/>
</dbReference>
<dbReference type="AlphaFoldDB" id="A0A1I5XTQ1"/>
<gene>
    <name evidence="1" type="ORF">SAMN05421670_1707</name>
</gene>
<evidence type="ECO:0000313" key="2">
    <source>
        <dbReference type="Proteomes" id="UP000198734"/>
    </source>
</evidence>
<dbReference type="Proteomes" id="UP000198734">
    <property type="component" value="Unassembled WGS sequence"/>
</dbReference>
<dbReference type="OrthoDB" id="2730772at2"/>